<dbReference type="Gene3D" id="2.30.30.110">
    <property type="match status" value="1"/>
</dbReference>
<gene>
    <name evidence="3" type="primary">mazF</name>
    <name evidence="3" type="ORF">KME60_06075</name>
</gene>
<evidence type="ECO:0000313" key="3">
    <source>
        <dbReference type="EMBL" id="MBW4667010.1"/>
    </source>
</evidence>
<keyword evidence="3" id="KW-0378">Hydrolase</keyword>
<name>A0A951QJH3_9CYAN</name>
<dbReference type="AlphaFoldDB" id="A0A951QJH3"/>
<organism evidence="3 4">
    <name type="scientific">Cyanomargarita calcarea GSE-NOS-MK-12-04C</name>
    <dbReference type="NCBI Taxonomy" id="2839659"/>
    <lineage>
        <taxon>Bacteria</taxon>
        <taxon>Bacillati</taxon>
        <taxon>Cyanobacteriota</taxon>
        <taxon>Cyanophyceae</taxon>
        <taxon>Nostocales</taxon>
        <taxon>Cyanomargaritaceae</taxon>
        <taxon>Cyanomargarita</taxon>
    </lineage>
</organism>
<dbReference type="InterPro" id="IPR011067">
    <property type="entry name" value="Plasmid_toxin/cell-grow_inhib"/>
</dbReference>
<dbReference type="GO" id="GO:0004521">
    <property type="term" value="F:RNA endonuclease activity"/>
    <property type="evidence" value="ECO:0007669"/>
    <property type="project" value="TreeGrafter"/>
</dbReference>
<dbReference type="InterPro" id="IPR003477">
    <property type="entry name" value="PemK-like"/>
</dbReference>
<dbReference type="GO" id="GO:0003677">
    <property type="term" value="F:DNA binding"/>
    <property type="evidence" value="ECO:0007669"/>
    <property type="project" value="InterPro"/>
</dbReference>
<dbReference type="GO" id="GO:0006402">
    <property type="term" value="P:mRNA catabolic process"/>
    <property type="evidence" value="ECO:0007669"/>
    <property type="project" value="TreeGrafter"/>
</dbReference>
<dbReference type="SUPFAM" id="SSF50118">
    <property type="entry name" value="Cell growth inhibitor/plasmid maintenance toxic component"/>
    <property type="match status" value="1"/>
</dbReference>
<keyword evidence="2" id="KW-1277">Toxin-antitoxin system</keyword>
<dbReference type="Proteomes" id="UP000729701">
    <property type="component" value="Unassembled WGS sequence"/>
</dbReference>
<accession>A0A951QJH3</accession>
<protein>
    <submittedName>
        <fullName evidence="3">Endoribonuclease MazF</fullName>
        <ecNumber evidence="3">3.1.27.-</ecNumber>
    </submittedName>
</protein>
<dbReference type="Pfam" id="PF02452">
    <property type="entry name" value="PemK_toxin"/>
    <property type="match status" value="1"/>
</dbReference>
<proteinExistence type="inferred from homology"/>
<dbReference type="NCBIfam" id="NF007386">
    <property type="entry name" value="PRK09907.1"/>
    <property type="match status" value="1"/>
</dbReference>
<dbReference type="PANTHER" id="PTHR33988">
    <property type="entry name" value="ENDORIBONUCLEASE MAZF-RELATED"/>
    <property type="match status" value="1"/>
</dbReference>
<sequence>MPKQGDIVWIDFTPQVGREQAGRRPAIIVSPFKYNRRVGLTLVCPITTKAKGYPFEVALPEGLAVSGVVLADQVKSFDWRERNAEFLCKAPPEITVEVITMLRTLMPLP</sequence>
<evidence type="ECO:0000256" key="2">
    <source>
        <dbReference type="ARBA" id="ARBA00022649"/>
    </source>
</evidence>
<dbReference type="EMBL" id="JAHHGZ010000005">
    <property type="protein sequence ID" value="MBW4667010.1"/>
    <property type="molecule type" value="Genomic_DNA"/>
</dbReference>
<dbReference type="GO" id="GO:0016075">
    <property type="term" value="P:rRNA catabolic process"/>
    <property type="evidence" value="ECO:0007669"/>
    <property type="project" value="TreeGrafter"/>
</dbReference>
<dbReference type="GO" id="GO:0016787">
    <property type="term" value="F:hydrolase activity"/>
    <property type="evidence" value="ECO:0007669"/>
    <property type="project" value="UniProtKB-KW"/>
</dbReference>
<dbReference type="PANTHER" id="PTHR33988:SF3">
    <property type="entry name" value="ENDORIBONUCLEASE TOXIN CHPB-RELATED"/>
    <property type="match status" value="1"/>
</dbReference>
<evidence type="ECO:0000256" key="1">
    <source>
        <dbReference type="ARBA" id="ARBA00007521"/>
    </source>
</evidence>
<comment type="similarity">
    <text evidence="1">Belongs to the PemK/MazF family.</text>
</comment>
<reference evidence="3" key="2">
    <citation type="journal article" date="2022" name="Microbiol. Resour. Announc.">
        <title>Metagenome Sequencing to Explore Phylogenomics of Terrestrial Cyanobacteria.</title>
        <authorList>
            <person name="Ward R.D."/>
            <person name="Stajich J.E."/>
            <person name="Johansen J.R."/>
            <person name="Huntemann M."/>
            <person name="Clum A."/>
            <person name="Foster B."/>
            <person name="Foster B."/>
            <person name="Roux S."/>
            <person name="Palaniappan K."/>
            <person name="Varghese N."/>
            <person name="Mukherjee S."/>
            <person name="Reddy T.B.K."/>
            <person name="Daum C."/>
            <person name="Copeland A."/>
            <person name="Chen I.A."/>
            <person name="Ivanova N.N."/>
            <person name="Kyrpides N.C."/>
            <person name="Shapiro N."/>
            <person name="Eloe-Fadrosh E.A."/>
            <person name="Pietrasiak N."/>
        </authorList>
    </citation>
    <scope>NUCLEOTIDE SEQUENCE</scope>
    <source>
        <strain evidence="3">GSE-NOS-MK-12-04C</strain>
    </source>
</reference>
<reference evidence="3" key="1">
    <citation type="submission" date="2021-05" db="EMBL/GenBank/DDBJ databases">
        <authorList>
            <person name="Pietrasiak N."/>
            <person name="Ward R."/>
            <person name="Stajich J.E."/>
            <person name="Kurbessoian T."/>
        </authorList>
    </citation>
    <scope>NUCLEOTIDE SEQUENCE</scope>
    <source>
        <strain evidence="3">GSE-NOS-MK-12-04C</strain>
    </source>
</reference>
<evidence type="ECO:0000313" key="4">
    <source>
        <dbReference type="Proteomes" id="UP000729701"/>
    </source>
</evidence>
<dbReference type="EC" id="3.1.27.-" evidence="3"/>
<comment type="caution">
    <text evidence="3">The sequence shown here is derived from an EMBL/GenBank/DDBJ whole genome shotgun (WGS) entry which is preliminary data.</text>
</comment>